<dbReference type="Proteomes" id="UP001139461">
    <property type="component" value="Unassembled WGS sequence"/>
</dbReference>
<dbReference type="EMBL" id="JAIRBA010000001">
    <property type="protein sequence ID" value="MCG2417587.1"/>
    <property type="molecule type" value="Genomic_DNA"/>
</dbReference>
<evidence type="ECO:0000313" key="2">
    <source>
        <dbReference type="Proteomes" id="UP001139461"/>
    </source>
</evidence>
<keyword evidence="2" id="KW-1185">Reference proteome</keyword>
<proteinExistence type="predicted"/>
<sequence length="100" mass="11684">MFQKVYFRIKMYLTAFQLVTIISKIIQIDGTHLANMHPKQLKPMNTNSTNLCRECAHATYCVLTHNKSEVFSCSEFDELELQMPKPLLKLKHRKQELATI</sequence>
<reference evidence="1" key="1">
    <citation type="submission" date="2021-09" db="EMBL/GenBank/DDBJ databases">
        <title>Genome of Aequorivita sp. strain F47161.</title>
        <authorList>
            <person name="Wang Y."/>
        </authorList>
    </citation>
    <scope>NUCLEOTIDE SEQUENCE</scope>
    <source>
        <strain evidence="1">F47161</strain>
    </source>
</reference>
<dbReference type="AlphaFoldDB" id="A0A9X1U1T9"/>
<dbReference type="RefSeq" id="WP_237601403.1">
    <property type="nucleotide sequence ID" value="NZ_JAIRBA010000001.1"/>
</dbReference>
<evidence type="ECO:0000313" key="1">
    <source>
        <dbReference type="EMBL" id="MCG2417587.1"/>
    </source>
</evidence>
<name>A0A9X1U1T9_9FLAO</name>
<organism evidence="1 2">
    <name type="scientific">Aequorivita vitellina</name>
    <dbReference type="NCBI Taxonomy" id="2874475"/>
    <lineage>
        <taxon>Bacteria</taxon>
        <taxon>Pseudomonadati</taxon>
        <taxon>Bacteroidota</taxon>
        <taxon>Flavobacteriia</taxon>
        <taxon>Flavobacteriales</taxon>
        <taxon>Flavobacteriaceae</taxon>
        <taxon>Aequorivita</taxon>
    </lineage>
</organism>
<accession>A0A9X1U1T9</accession>
<protein>
    <submittedName>
        <fullName evidence="1">Uncharacterized protein</fullName>
    </submittedName>
</protein>
<comment type="caution">
    <text evidence="1">The sequence shown here is derived from an EMBL/GenBank/DDBJ whole genome shotgun (WGS) entry which is preliminary data.</text>
</comment>
<gene>
    <name evidence="1" type="ORF">K8089_01035</name>
</gene>